<feature type="transmembrane region" description="Helical" evidence="9">
    <location>
        <begin position="42"/>
        <end position="61"/>
    </location>
</feature>
<comment type="caution">
    <text evidence="10">The sequence shown here is derived from an EMBL/GenBank/DDBJ whole genome shotgun (WGS) entry which is preliminary data.</text>
</comment>
<gene>
    <name evidence="10" type="ORF">J2S03_000901</name>
</gene>
<name>A0ABT9XFK7_9BACL</name>
<dbReference type="Pfam" id="PF02653">
    <property type="entry name" value="BPD_transp_2"/>
    <property type="match status" value="1"/>
</dbReference>
<feature type="transmembrane region" description="Helical" evidence="9">
    <location>
        <begin position="6"/>
        <end position="30"/>
    </location>
</feature>
<proteinExistence type="predicted"/>
<dbReference type="Proteomes" id="UP001232973">
    <property type="component" value="Unassembled WGS sequence"/>
</dbReference>
<keyword evidence="5 9" id="KW-0812">Transmembrane</keyword>
<reference evidence="10 11" key="1">
    <citation type="submission" date="2023-07" db="EMBL/GenBank/DDBJ databases">
        <title>Genomic Encyclopedia of Type Strains, Phase IV (KMG-IV): sequencing the most valuable type-strain genomes for metagenomic binning, comparative biology and taxonomic classification.</title>
        <authorList>
            <person name="Goeker M."/>
        </authorList>
    </citation>
    <scope>NUCLEOTIDE SEQUENCE [LARGE SCALE GENOMIC DNA]</scope>
    <source>
        <strain evidence="10 11">DSM 4006</strain>
    </source>
</reference>
<keyword evidence="7 9" id="KW-0472">Membrane</keyword>
<keyword evidence="6 9" id="KW-1133">Transmembrane helix</keyword>
<keyword evidence="3" id="KW-1003">Cell membrane</keyword>
<dbReference type="PANTHER" id="PTHR32196">
    <property type="entry name" value="ABC TRANSPORTER PERMEASE PROTEIN YPHD-RELATED-RELATED"/>
    <property type="match status" value="1"/>
</dbReference>
<keyword evidence="4" id="KW-0997">Cell inner membrane</keyword>
<evidence type="ECO:0000256" key="8">
    <source>
        <dbReference type="ARBA" id="ARBA00039381"/>
    </source>
</evidence>
<evidence type="ECO:0000256" key="4">
    <source>
        <dbReference type="ARBA" id="ARBA00022519"/>
    </source>
</evidence>
<feature type="transmembrane region" description="Helical" evidence="9">
    <location>
        <begin position="292"/>
        <end position="311"/>
    </location>
</feature>
<comment type="subcellular location">
    <subcellularLocation>
        <location evidence="1">Cell membrane</location>
        <topology evidence="1">Multi-pass membrane protein</topology>
    </subcellularLocation>
</comment>
<evidence type="ECO:0000256" key="2">
    <source>
        <dbReference type="ARBA" id="ARBA00022448"/>
    </source>
</evidence>
<feature type="transmembrane region" description="Helical" evidence="9">
    <location>
        <begin position="115"/>
        <end position="135"/>
    </location>
</feature>
<keyword evidence="2" id="KW-0813">Transport</keyword>
<feature type="transmembrane region" description="Helical" evidence="9">
    <location>
        <begin position="84"/>
        <end position="103"/>
    </location>
</feature>
<protein>
    <recommendedName>
        <fullName evidence="8">Autoinducer 2 import system permease protein LsrD</fullName>
    </recommendedName>
</protein>
<organism evidence="10 11">
    <name type="scientific">Alicyclobacillus cycloheptanicus</name>
    <dbReference type="NCBI Taxonomy" id="1457"/>
    <lineage>
        <taxon>Bacteria</taxon>
        <taxon>Bacillati</taxon>
        <taxon>Bacillota</taxon>
        <taxon>Bacilli</taxon>
        <taxon>Bacillales</taxon>
        <taxon>Alicyclobacillaceae</taxon>
        <taxon>Alicyclobacillus</taxon>
    </lineage>
</organism>
<evidence type="ECO:0000256" key="5">
    <source>
        <dbReference type="ARBA" id="ARBA00022692"/>
    </source>
</evidence>
<feature type="transmembrane region" description="Helical" evidence="9">
    <location>
        <begin position="263"/>
        <end position="280"/>
    </location>
</feature>
<evidence type="ECO:0000256" key="3">
    <source>
        <dbReference type="ARBA" id="ARBA00022475"/>
    </source>
</evidence>
<accession>A0ABT9XFK7</accession>
<evidence type="ECO:0000256" key="1">
    <source>
        <dbReference type="ARBA" id="ARBA00004651"/>
    </source>
</evidence>
<evidence type="ECO:0000256" key="7">
    <source>
        <dbReference type="ARBA" id="ARBA00023136"/>
    </source>
</evidence>
<dbReference type="PANTHER" id="PTHR32196:SF71">
    <property type="entry name" value="AUTOINDUCER 2 IMPORT SYSTEM PERMEASE PROTEIN LSRD"/>
    <property type="match status" value="1"/>
</dbReference>
<feature type="transmembrane region" description="Helical" evidence="9">
    <location>
        <begin position="155"/>
        <end position="178"/>
    </location>
</feature>
<feature type="transmembrane region" description="Helical" evidence="9">
    <location>
        <begin position="210"/>
        <end position="231"/>
    </location>
</feature>
<evidence type="ECO:0000313" key="11">
    <source>
        <dbReference type="Proteomes" id="UP001232973"/>
    </source>
</evidence>
<dbReference type="InterPro" id="IPR001851">
    <property type="entry name" value="ABC_transp_permease"/>
</dbReference>
<keyword evidence="11" id="KW-1185">Reference proteome</keyword>
<dbReference type="CDD" id="cd06579">
    <property type="entry name" value="TM_PBP1_transp_AraH_like"/>
    <property type="match status" value="1"/>
</dbReference>
<evidence type="ECO:0000256" key="9">
    <source>
        <dbReference type="SAM" id="Phobius"/>
    </source>
</evidence>
<sequence length="329" mass="34955">MKRSSIWSLMTLGVFVVEMVVFSAFTPGFLNLNNLLSSTNNFMAVGVMALSMAFVIIAGGIDLSVGSMMSLCGMVFGVLWQHGMNVWLAALIAILFGGLLGFINGQIIVRTGIQPLIATLATLFIYGSIAMVISGQGQGSIYGFPQSFLLVGTGYLFGFAPIQLLVFIVLALVFGFLLQRTSYGRRVIFIGNNENSAFYSGVAVARVKTWTYVVSGFTSGLAAILLGSYFASVRGDMGLNFELTVITVCLVGGINVFGGSGNIFGVVVGTFILGMLQQGLNMLNVSSVEQSIVTGVILILAVGIQQLNVIFSRRRKPQASSVKQVANVS</sequence>
<evidence type="ECO:0000256" key="6">
    <source>
        <dbReference type="ARBA" id="ARBA00022989"/>
    </source>
</evidence>
<dbReference type="EMBL" id="JAUSTP010000004">
    <property type="protein sequence ID" value="MDQ0189085.1"/>
    <property type="molecule type" value="Genomic_DNA"/>
</dbReference>
<feature type="transmembrane region" description="Helical" evidence="9">
    <location>
        <begin position="237"/>
        <end position="256"/>
    </location>
</feature>
<evidence type="ECO:0000313" key="10">
    <source>
        <dbReference type="EMBL" id="MDQ0189085.1"/>
    </source>
</evidence>
<dbReference type="RefSeq" id="WP_274454877.1">
    <property type="nucleotide sequence ID" value="NZ_CP067097.1"/>
</dbReference>